<dbReference type="Gene3D" id="3.30.1200.10">
    <property type="entry name" value="YggU-like"/>
    <property type="match status" value="1"/>
</dbReference>
<dbReference type="NCBIfam" id="TIGR00251">
    <property type="entry name" value="DUF167 family protein"/>
    <property type="match status" value="1"/>
</dbReference>
<dbReference type="AlphaFoldDB" id="A0A1F6UFK8"/>
<protein>
    <recommendedName>
        <fullName evidence="2">UPF0235 protein A2V58_05105</fullName>
    </recommendedName>
</protein>
<sequence length="98" mass="11052">MRRSAPWFHWHGQDLTLRILAQPRAKRSEIVGVQGDYLKIRITSPPVDGKANAELLDFLARAFGVPRRRVTQTQGLTGKLKVFLISDPTILPHGLNLK</sequence>
<dbReference type="InterPro" id="IPR036591">
    <property type="entry name" value="YggU-like_sf"/>
</dbReference>
<comment type="caution">
    <text evidence="3">The sequence shown here is derived from an EMBL/GenBank/DDBJ whole genome shotgun (WGS) entry which is preliminary data.</text>
</comment>
<dbReference type="SMART" id="SM01152">
    <property type="entry name" value="DUF167"/>
    <property type="match status" value="1"/>
</dbReference>
<organism evidence="3 4">
    <name type="scientific">Candidatus Muproteobacteria bacterium RBG_19FT_COMBO_61_10</name>
    <dbReference type="NCBI Taxonomy" id="1817761"/>
    <lineage>
        <taxon>Bacteria</taxon>
        <taxon>Pseudomonadati</taxon>
        <taxon>Pseudomonadota</taxon>
        <taxon>Candidatus Muproteobacteria</taxon>
    </lineage>
</organism>
<dbReference type="Pfam" id="PF02594">
    <property type="entry name" value="DUF167"/>
    <property type="match status" value="1"/>
</dbReference>
<dbReference type="PANTHER" id="PTHR13420:SF7">
    <property type="entry name" value="UPF0235 PROTEIN C15ORF40"/>
    <property type="match status" value="1"/>
</dbReference>
<proteinExistence type="inferred from homology"/>
<name>A0A1F6UFK8_9PROT</name>
<comment type="similarity">
    <text evidence="1 2">Belongs to the UPF0235 family.</text>
</comment>
<evidence type="ECO:0000256" key="2">
    <source>
        <dbReference type="HAMAP-Rule" id="MF_00634"/>
    </source>
</evidence>
<dbReference type="SUPFAM" id="SSF69786">
    <property type="entry name" value="YggU-like"/>
    <property type="match status" value="1"/>
</dbReference>
<accession>A0A1F6UFK8</accession>
<dbReference type="PANTHER" id="PTHR13420">
    <property type="entry name" value="UPF0235 PROTEIN C15ORF40"/>
    <property type="match status" value="1"/>
</dbReference>
<reference evidence="3 4" key="1">
    <citation type="journal article" date="2016" name="Nat. Commun.">
        <title>Thousands of microbial genomes shed light on interconnected biogeochemical processes in an aquifer system.</title>
        <authorList>
            <person name="Anantharaman K."/>
            <person name="Brown C.T."/>
            <person name="Hug L.A."/>
            <person name="Sharon I."/>
            <person name="Castelle C.J."/>
            <person name="Probst A.J."/>
            <person name="Thomas B.C."/>
            <person name="Singh A."/>
            <person name="Wilkins M.J."/>
            <person name="Karaoz U."/>
            <person name="Brodie E.L."/>
            <person name="Williams K.H."/>
            <person name="Hubbard S.S."/>
            <person name="Banfield J.F."/>
        </authorList>
    </citation>
    <scope>NUCLEOTIDE SEQUENCE [LARGE SCALE GENOMIC DNA]</scope>
</reference>
<evidence type="ECO:0000313" key="4">
    <source>
        <dbReference type="Proteomes" id="UP000177950"/>
    </source>
</evidence>
<evidence type="ECO:0000256" key="1">
    <source>
        <dbReference type="ARBA" id="ARBA00010364"/>
    </source>
</evidence>
<dbReference type="HAMAP" id="MF_00634">
    <property type="entry name" value="UPF0235"/>
    <property type="match status" value="1"/>
</dbReference>
<gene>
    <name evidence="3" type="ORF">A2V58_05105</name>
</gene>
<dbReference type="EMBL" id="MFSV01000197">
    <property type="protein sequence ID" value="OGI56164.1"/>
    <property type="molecule type" value="Genomic_DNA"/>
</dbReference>
<dbReference type="GO" id="GO:0005737">
    <property type="term" value="C:cytoplasm"/>
    <property type="evidence" value="ECO:0007669"/>
    <property type="project" value="TreeGrafter"/>
</dbReference>
<dbReference type="Proteomes" id="UP000177950">
    <property type="component" value="Unassembled WGS sequence"/>
</dbReference>
<evidence type="ECO:0000313" key="3">
    <source>
        <dbReference type="EMBL" id="OGI56164.1"/>
    </source>
</evidence>
<dbReference type="InterPro" id="IPR003746">
    <property type="entry name" value="DUF167"/>
</dbReference>